<dbReference type="AlphaFoldDB" id="A0A3S8U1L3"/>
<dbReference type="EC" id="2.3.2.6" evidence="4"/>
<comment type="catalytic activity">
    <reaction evidence="4">
        <text>L-phenylalanyl-tRNA(Phe) + an N-terminal L-alpha-aminoacyl-[protein] = an N-terminal L-phenylalanyl-L-alpha-aminoacyl-[protein] + tRNA(Phe)</text>
        <dbReference type="Rhea" id="RHEA:43632"/>
        <dbReference type="Rhea" id="RHEA-COMP:9668"/>
        <dbReference type="Rhea" id="RHEA-COMP:9699"/>
        <dbReference type="Rhea" id="RHEA-COMP:10636"/>
        <dbReference type="Rhea" id="RHEA-COMP:10637"/>
        <dbReference type="ChEBI" id="CHEBI:78442"/>
        <dbReference type="ChEBI" id="CHEBI:78531"/>
        <dbReference type="ChEBI" id="CHEBI:78597"/>
        <dbReference type="ChEBI" id="CHEBI:83561"/>
        <dbReference type="EC" id="2.3.2.6"/>
    </reaction>
</comment>
<accession>A0A3S8U1L3</accession>
<keyword evidence="2 4" id="KW-0808">Transferase</keyword>
<dbReference type="NCBIfam" id="TIGR00667">
    <property type="entry name" value="aat"/>
    <property type="match status" value="1"/>
</dbReference>
<keyword evidence="6" id="KW-1185">Reference proteome</keyword>
<dbReference type="GO" id="GO:0030163">
    <property type="term" value="P:protein catabolic process"/>
    <property type="evidence" value="ECO:0007669"/>
    <property type="project" value="UniProtKB-UniRule"/>
</dbReference>
<dbReference type="PANTHER" id="PTHR30098">
    <property type="entry name" value="LEUCYL/PHENYLALANYL-TRNA--PROTEIN TRANSFERASE"/>
    <property type="match status" value="1"/>
</dbReference>
<comment type="function">
    <text evidence="4">Functions in the N-end rule pathway of protein degradation where it conjugates Leu, Phe and, less efficiently, Met from aminoacyl-tRNAs to the N-termini of proteins containing an N-terminal arginine or lysine.</text>
</comment>
<keyword evidence="3 4" id="KW-0012">Acyltransferase</keyword>
<comment type="similarity">
    <text evidence="4">Belongs to the L/F-transferase family.</text>
</comment>
<sequence length="227" mass="24815">MQNPSKDFVVADPLDPETLLQAYAMGIFPMAEGRDDPEIHWVDPRRRGIMPLDGFRISRSLGRALRQTPLIVTVDTDFEAVVTACAGREETWISHRIQRLYGQLHRRGFAHSIEVRAGQDLVGGVYGVCLGGAFFGESMFSSVTNASKIALAHTVHRLRAGGFRLFDTQFLTPHLASLGAVEITRADYHRRLAAALAAPAQFFPAGYSPSTASVAASGRMQDNTQTS</sequence>
<comment type="subcellular location">
    <subcellularLocation>
        <location evidence="4">Cytoplasm</location>
    </subcellularLocation>
</comment>
<evidence type="ECO:0000313" key="5">
    <source>
        <dbReference type="EMBL" id="AZL57491.1"/>
    </source>
</evidence>
<dbReference type="InterPro" id="IPR042221">
    <property type="entry name" value="Leu/Phe-tRNA_Trfase_N"/>
</dbReference>
<dbReference type="GO" id="GO:0005737">
    <property type="term" value="C:cytoplasm"/>
    <property type="evidence" value="ECO:0007669"/>
    <property type="project" value="UniProtKB-SubCell"/>
</dbReference>
<name>A0A3S8U1L3_9RHOB</name>
<dbReference type="InterPro" id="IPR004616">
    <property type="entry name" value="Leu/Phe-tRNA_Trfase"/>
</dbReference>
<dbReference type="Pfam" id="PF03588">
    <property type="entry name" value="Leu_Phe_trans"/>
    <property type="match status" value="1"/>
</dbReference>
<gene>
    <name evidence="4" type="primary">aat</name>
    <name evidence="5" type="ORF">EI545_00710</name>
</gene>
<comment type="catalytic activity">
    <reaction evidence="4">
        <text>N-terminal L-arginyl-[protein] + L-leucyl-tRNA(Leu) = N-terminal L-leucyl-L-arginyl-[protein] + tRNA(Leu) + H(+)</text>
        <dbReference type="Rhea" id="RHEA:50416"/>
        <dbReference type="Rhea" id="RHEA-COMP:9613"/>
        <dbReference type="Rhea" id="RHEA-COMP:9622"/>
        <dbReference type="Rhea" id="RHEA-COMP:12672"/>
        <dbReference type="Rhea" id="RHEA-COMP:12673"/>
        <dbReference type="ChEBI" id="CHEBI:15378"/>
        <dbReference type="ChEBI" id="CHEBI:64719"/>
        <dbReference type="ChEBI" id="CHEBI:78442"/>
        <dbReference type="ChEBI" id="CHEBI:78494"/>
        <dbReference type="ChEBI" id="CHEBI:133044"/>
        <dbReference type="EC" id="2.3.2.6"/>
    </reaction>
</comment>
<dbReference type="KEGG" id="taw:EI545_00710"/>
<dbReference type="InterPro" id="IPR016181">
    <property type="entry name" value="Acyl_CoA_acyltransferase"/>
</dbReference>
<evidence type="ECO:0000256" key="2">
    <source>
        <dbReference type="ARBA" id="ARBA00022679"/>
    </source>
</evidence>
<evidence type="ECO:0000256" key="4">
    <source>
        <dbReference type="HAMAP-Rule" id="MF_00688"/>
    </source>
</evidence>
<dbReference type="Proteomes" id="UP000282002">
    <property type="component" value="Chromosome"/>
</dbReference>
<dbReference type="SUPFAM" id="SSF55729">
    <property type="entry name" value="Acyl-CoA N-acyltransferases (Nat)"/>
    <property type="match status" value="1"/>
</dbReference>
<dbReference type="PANTHER" id="PTHR30098:SF2">
    <property type="entry name" value="LEUCYL_PHENYLALANYL-TRNA--PROTEIN TRANSFERASE"/>
    <property type="match status" value="1"/>
</dbReference>
<dbReference type="Gene3D" id="3.30.70.3550">
    <property type="entry name" value="Leucyl/phenylalanyl-tRNA-protein transferase, N-terminal domain"/>
    <property type="match status" value="1"/>
</dbReference>
<protein>
    <recommendedName>
        <fullName evidence="4">Leucyl/phenylalanyl-tRNA--protein transferase</fullName>
        <ecNumber evidence="4">2.3.2.6</ecNumber>
    </recommendedName>
    <alternativeName>
        <fullName evidence="4">L/F-transferase</fullName>
    </alternativeName>
    <alternativeName>
        <fullName evidence="4">Leucyltransferase</fullName>
    </alternativeName>
    <alternativeName>
        <fullName evidence="4">Phenyalanyltransferase</fullName>
    </alternativeName>
</protein>
<comment type="catalytic activity">
    <reaction evidence="4">
        <text>N-terminal L-lysyl-[protein] + L-leucyl-tRNA(Leu) = N-terminal L-leucyl-L-lysyl-[protein] + tRNA(Leu) + H(+)</text>
        <dbReference type="Rhea" id="RHEA:12340"/>
        <dbReference type="Rhea" id="RHEA-COMP:9613"/>
        <dbReference type="Rhea" id="RHEA-COMP:9622"/>
        <dbReference type="Rhea" id="RHEA-COMP:12670"/>
        <dbReference type="Rhea" id="RHEA-COMP:12671"/>
        <dbReference type="ChEBI" id="CHEBI:15378"/>
        <dbReference type="ChEBI" id="CHEBI:65249"/>
        <dbReference type="ChEBI" id="CHEBI:78442"/>
        <dbReference type="ChEBI" id="CHEBI:78494"/>
        <dbReference type="ChEBI" id="CHEBI:133043"/>
        <dbReference type="EC" id="2.3.2.6"/>
    </reaction>
</comment>
<dbReference type="InterPro" id="IPR042203">
    <property type="entry name" value="Leu/Phe-tRNA_Trfase_C"/>
</dbReference>
<keyword evidence="1 4" id="KW-0963">Cytoplasm</keyword>
<dbReference type="Gene3D" id="3.40.630.70">
    <property type="entry name" value="Leucyl/phenylalanyl-tRNA-protein transferase, C-terminal domain"/>
    <property type="match status" value="1"/>
</dbReference>
<evidence type="ECO:0000313" key="6">
    <source>
        <dbReference type="Proteomes" id="UP000282002"/>
    </source>
</evidence>
<reference evidence="5 6" key="1">
    <citation type="submission" date="2018-12" db="EMBL/GenBank/DDBJ databases">
        <title>Complete genome sequencing of Tabrizicola sp. K13M18.</title>
        <authorList>
            <person name="Bae J.-W."/>
        </authorList>
    </citation>
    <scope>NUCLEOTIDE SEQUENCE [LARGE SCALE GENOMIC DNA]</scope>
    <source>
        <strain evidence="5 6">K13M18</strain>
    </source>
</reference>
<dbReference type="HAMAP" id="MF_00688">
    <property type="entry name" value="Leu_Phe_trans"/>
    <property type="match status" value="1"/>
</dbReference>
<evidence type="ECO:0000256" key="1">
    <source>
        <dbReference type="ARBA" id="ARBA00022490"/>
    </source>
</evidence>
<dbReference type="GO" id="GO:0008914">
    <property type="term" value="F:leucyl-tRNA--protein transferase activity"/>
    <property type="evidence" value="ECO:0007669"/>
    <property type="project" value="UniProtKB-UniRule"/>
</dbReference>
<dbReference type="OrthoDB" id="9790282at2"/>
<evidence type="ECO:0000256" key="3">
    <source>
        <dbReference type="ARBA" id="ARBA00023315"/>
    </source>
</evidence>
<organism evidence="5 6">
    <name type="scientific">Tabrizicola piscis</name>
    <dbReference type="NCBI Taxonomy" id="2494374"/>
    <lineage>
        <taxon>Bacteria</taxon>
        <taxon>Pseudomonadati</taxon>
        <taxon>Pseudomonadota</taxon>
        <taxon>Alphaproteobacteria</taxon>
        <taxon>Rhodobacterales</taxon>
        <taxon>Paracoccaceae</taxon>
        <taxon>Tabrizicola</taxon>
    </lineage>
</organism>
<dbReference type="EMBL" id="CP034328">
    <property type="protein sequence ID" value="AZL57491.1"/>
    <property type="molecule type" value="Genomic_DNA"/>
</dbReference>
<proteinExistence type="inferred from homology"/>